<dbReference type="GO" id="GO:0005737">
    <property type="term" value="C:cytoplasm"/>
    <property type="evidence" value="ECO:0007669"/>
    <property type="project" value="TreeGrafter"/>
</dbReference>
<dbReference type="InterPro" id="IPR011990">
    <property type="entry name" value="TPR-like_helical_dom_sf"/>
</dbReference>
<dbReference type="GO" id="GO:0009190">
    <property type="term" value="P:cyclic nucleotide biosynthetic process"/>
    <property type="evidence" value="ECO:0007669"/>
    <property type="project" value="InterPro"/>
</dbReference>
<dbReference type="Proteomes" id="UP000422108">
    <property type="component" value="Chromosome"/>
</dbReference>
<dbReference type="InterPro" id="IPR027417">
    <property type="entry name" value="P-loop_NTPase"/>
</dbReference>
<dbReference type="GO" id="GO:0035556">
    <property type="term" value="P:intracellular signal transduction"/>
    <property type="evidence" value="ECO:0007669"/>
    <property type="project" value="InterPro"/>
</dbReference>
<evidence type="ECO:0000313" key="6">
    <source>
        <dbReference type="Proteomes" id="UP000422108"/>
    </source>
</evidence>
<dbReference type="GO" id="GO:0004016">
    <property type="term" value="F:adenylate cyclase activity"/>
    <property type="evidence" value="ECO:0007669"/>
    <property type="project" value="UniProtKB-ARBA"/>
</dbReference>
<name>A0A5K8AJM2_9BACT</name>
<sequence length="1090" mass="121059">MPLTPAARTPIKQPAETARPLTPLTPPPSGERKRVTILFSDLSGYTRICQQMDPEDVCEMMNRVFRKIISIILRYEGSIDRIIGDEVLAVFGTPHVHEDDPLRAVHAAMEIHAVVSGMSNRFQDHLIQPLKMHSGIATGLVVTGKTDLATGRHGITGDTVDRALRLTNLAPSGAILVEQRTMTATSGFFLFEKSALGGKWDGVDCMDAYRVLKTAPHPHKIRRVRGLRARLIGREEALAALHNAWLAISRGRGGCVLVTGEAGTGKSRLIAEFKDSLSQTEVRWLEGNAYHYTQTVPYFPIVDLLGRAVDVREHDTDGVIREKLNRELSLLEADTGAIVEIIDRLFTLADKEQARLTPEAWQRKLRQTLMRLIASQSRRTPTVICLEDLHWADPSTVKMVRSILNDANLAVLFVISHRPSQLDFSSDPITNSYYRCTTIELEDFSPEMGQTMVESMLGVTRVPPDLLNFVAEYLGGNPFFIEEMINSLVDDGTLRKSGGQWQLHGTIGTRAFLSDITTVIAARLDSLGDDAKRIVQEASVIGRRFSTRVLKKISNTPERVDESLSVLKSLGLILDSTMGDKPGLCFKHALVQDVAYNSLLRRRRKDLHEKIAEALIRLNGHRIDAISETLAYHFSHGHTLSKAVDYLIRSARKGLKIYAVTEALGYYQKAYQILTAGSPSNDDITAPLLALLIEWFFAFHLRGRYREASVLLKKHESLARMSGNPHIKGMYLACLGGAYQKRERLDTSRNYLLEAMGIGEQTGDYQVIAYACAYLTWTCTDMGRLDDALAFAAKAEAALPRFDVGASLWPSEMDQDLIRSLFFGAAIAHMFRGDSRQCVQLGDRLLAYGKSDNDVNTLSVGYLSHGMGAFVAGDFRTAIQQCSLAVDGSVDSMFACNAHFVKAWATMSLGDFSAADKEFTAIIDFCRSSGYEFIGKTAQALSYVITVAKGDVAVGVEAFNRYVEQYMAIGKHYHVQIAHFLLGCVYLNMVSGNVDRRPSMGLKNLWFFLSHRPRAAKQAETHFKAAVRIAERIGALGMKAQACLNLGRLYRVRRKDDLAEPLVRESLALFERLGATEHFKAATVTMETLM</sequence>
<evidence type="ECO:0000313" key="5">
    <source>
        <dbReference type="EMBL" id="BBO92709.1"/>
    </source>
</evidence>
<evidence type="ECO:0000256" key="2">
    <source>
        <dbReference type="ARBA" id="ARBA00022840"/>
    </source>
</evidence>
<keyword evidence="6" id="KW-1185">Reference proteome</keyword>
<dbReference type="AlphaFoldDB" id="A0A5K8AJM2"/>
<dbReference type="SUPFAM" id="SSF52540">
    <property type="entry name" value="P-loop containing nucleoside triphosphate hydrolases"/>
    <property type="match status" value="1"/>
</dbReference>
<keyword evidence="1" id="KW-0547">Nucleotide-binding</keyword>
<dbReference type="PROSITE" id="PS50125">
    <property type="entry name" value="GUANYLATE_CYCLASE_2"/>
    <property type="match status" value="1"/>
</dbReference>
<dbReference type="SMART" id="SM00044">
    <property type="entry name" value="CYCc"/>
    <property type="match status" value="1"/>
</dbReference>
<feature type="domain" description="Guanylate cyclase" evidence="4">
    <location>
        <begin position="36"/>
        <end position="167"/>
    </location>
</feature>
<dbReference type="CDD" id="cd07302">
    <property type="entry name" value="CHD"/>
    <property type="match status" value="1"/>
</dbReference>
<dbReference type="PANTHER" id="PTHR16305">
    <property type="entry name" value="TESTICULAR SOLUBLE ADENYLYL CYCLASE"/>
    <property type="match status" value="1"/>
</dbReference>
<protein>
    <recommendedName>
        <fullName evidence="4">Guanylate cyclase domain-containing protein</fullName>
    </recommendedName>
</protein>
<dbReference type="InterPro" id="IPR041664">
    <property type="entry name" value="AAA_16"/>
</dbReference>
<evidence type="ECO:0000256" key="3">
    <source>
        <dbReference type="SAM" id="MobiDB-lite"/>
    </source>
</evidence>
<feature type="region of interest" description="Disordered" evidence="3">
    <location>
        <begin position="1"/>
        <end position="32"/>
    </location>
</feature>
<dbReference type="Pfam" id="PF00211">
    <property type="entry name" value="Guanylate_cyc"/>
    <property type="match status" value="1"/>
</dbReference>
<evidence type="ECO:0000259" key="4">
    <source>
        <dbReference type="PROSITE" id="PS50125"/>
    </source>
</evidence>
<gene>
    <name evidence="5" type="ORF">DSCOOX_58890</name>
</gene>
<dbReference type="Pfam" id="PF13191">
    <property type="entry name" value="AAA_16"/>
    <property type="match status" value="1"/>
</dbReference>
<keyword evidence="2" id="KW-0067">ATP-binding</keyword>
<dbReference type="InterPro" id="IPR001054">
    <property type="entry name" value="A/G_cyclase"/>
</dbReference>
<dbReference type="Gene3D" id="3.40.50.300">
    <property type="entry name" value="P-loop containing nucleotide triphosphate hydrolases"/>
    <property type="match status" value="1"/>
</dbReference>
<organism evidence="5 6">
    <name type="scientific">Desulfosarcina ovata subsp. ovata</name>
    <dbReference type="NCBI Taxonomy" id="2752305"/>
    <lineage>
        <taxon>Bacteria</taxon>
        <taxon>Pseudomonadati</taxon>
        <taxon>Thermodesulfobacteriota</taxon>
        <taxon>Desulfobacteria</taxon>
        <taxon>Desulfobacterales</taxon>
        <taxon>Desulfosarcinaceae</taxon>
        <taxon>Desulfosarcina</taxon>
    </lineage>
</organism>
<proteinExistence type="predicted"/>
<dbReference type="Gene3D" id="3.30.70.1230">
    <property type="entry name" value="Nucleotide cyclase"/>
    <property type="match status" value="1"/>
</dbReference>
<dbReference type="InterPro" id="IPR029787">
    <property type="entry name" value="Nucleotide_cyclase"/>
</dbReference>
<reference evidence="5 6" key="1">
    <citation type="submission" date="2019-11" db="EMBL/GenBank/DDBJ databases">
        <title>Comparative genomics of hydrocarbon-degrading Desulfosarcina strains.</title>
        <authorList>
            <person name="Watanabe M."/>
            <person name="Kojima H."/>
            <person name="Fukui M."/>
        </authorList>
    </citation>
    <scope>NUCLEOTIDE SEQUENCE [LARGE SCALE GENOMIC DNA]</scope>
    <source>
        <strain evidence="6">oXyS1</strain>
    </source>
</reference>
<dbReference type="SUPFAM" id="SSF48452">
    <property type="entry name" value="TPR-like"/>
    <property type="match status" value="1"/>
</dbReference>
<dbReference type="GO" id="GO:0005524">
    <property type="term" value="F:ATP binding"/>
    <property type="evidence" value="ECO:0007669"/>
    <property type="project" value="UniProtKB-KW"/>
</dbReference>
<dbReference type="PANTHER" id="PTHR16305:SF28">
    <property type="entry name" value="GUANYLATE CYCLASE DOMAIN-CONTAINING PROTEIN"/>
    <property type="match status" value="1"/>
</dbReference>
<dbReference type="Gene3D" id="1.25.40.10">
    <property type="entry name" value="Tetratricopeptide repeat domain"/>
    <property type="match status" value="2"/>
</dbReference>
<accession>A0A5K8AJM2</accession>
<dbReference type="EMBL" id="AP021879">
    <property type="protein sequence ID" value="BBO92709.1"/>
    <property type="molecule type" value="Genomic_DNA"/>
</dbReference>
<dbReference type="SUPFAM" id="SSF55073">
    <property type="entry name" value="Nucleotide cyclase"/>
    <property type="match status" value="1"/>
</dbReference>
<evidence type="ECO:0000256" key="1">
    <source>
        <dbReference type="ARBA" id="ARBA00022741"/>
    </source>
</evidence>